<protein>
    <submittedName>
        <fullName evidence="1">XkdX family protein</fullName>
    </submittedName>
</protein>
<evidence type="ECO:0000313" key="2">
    <source>
        <dbReference type="Proteomes" id="UP000319432"/>
    </source>
</evidence>
<dbReference type="EMBL" id="CP033464">
    <property type="protein sequence ID" value="QDX93790.1"/>
    <property type="molecule type" value="Genomic_DNA"/>
</dbReference>
<accession>A0A502HIH4</accession>
<keyword evidence="2" id="KW-1185">Reference proteome</keyword>
<dbReference type="Pfam" id="PF09693">
    <property type="entry name" value="Phage_XkdX"/>
    <property type="match status" value="1"/>
</dbReference>
<dbReference type="AlphaFoldDB" id="A0A502HIH4"/>
<dbReference type="Proteomes" id="UP000319432">
    <property type="component" value="Chromosome"/>
</dbReference>
<dbReference type="OrthoDB" id="1940916at2"/>
<name>A0A502HIH4_BRELA</name>
<sequence>MRFWSLAFKYNWITAENLRLAVKTETNPFGEITPEEYEEITGIKF</sequence>
<gene>
    <name evidence="1" type="ORF">EEL30_16720</name>
</gene>
<proteinExistence type="predicted"/>
<organism evidence="1 2">
    <name type="scientific">Brevibacillus laterosporus</name>
    <name type="common">Bacillus laterosporus</name>
    <dbReference type="NCBI Taxonomy" id="1465"/>
    <lineage>
        <taxon>Bacteria</taxon>
        <taxon>Bacillati</taxon>
        <taxon>Bacillota</taxon>
        <taxon>Bacilli</taxon>
        <taxon>Bacillales</taxon>
        <taxon>Paenibacillaceae</taxon>
        <taxon>Brevibacillus</taxon>
    </lineage>
</organism>
<evidence type="ECO:0000313" key="1">
    <source>
        <dbReference type="EMBL" id="QDX93790.1"/>
    </source>
</evidence>
<reference evidence="1 2" key="1">
    <citation type="submission" date="2018-11" db="EMBL/GenBank/DDBJ databases">
        <title>Phylogenetic determinants of toxin gene distribution in genomes of Brevibacillus laterosporus.</title>
        <authorList>
            <person name="Glare T.R."/>
            <person name="Durrant A."/>
            <person name="Berry C."/>
            <person name="Palma L."/>
            <person name="Ormskirk M."/>
            <person name="Cox M.O."/>
        </authorList>
    </citation>
    <scope>NUCLEOTIDE SEQUENCE [LARGE SCALE GENOMIC DNA]</scope>
    <source>
        <strain evidence="1 2">1821L</strain>
    </source>
</reference>
<dbReference type="InterPro" id="IPR010022">
    <property type="entry name" value="XkdX"/>
</dbReference>